<dbReference type="STRING" id="133385.A0A2T9YKX7"/>
<dbReference type="GO" id="GO:0005737">
    <property type="term" value="C:cytoplasm"/>
    <property type="evidence" value="ECO:0007669"/>
    <property type="project" value="TreeGrafter"/>
</dbReference>
<dbReference type="Gene3D" id="3.60.20.10">
    <property type="entry name" value="Glutamine Phosphoribosylpyrophosphate, subunit 1, domain 1"/>
    <property type="match status" value="1"/>
</dbReference>
<sequence>MLLDGQAIKRKIVLNLSEDAYNFIQGTTDSEHAFALFISQLENPHKPSFDYSELKDAMLKTIAIINKYQKEANIKDPSLLNFAVTDGTTVVCTRYISSSTLEAASLFFSSGSQFRSEADGRYRMIRNNRRDESVVIASEPLTFERNDWLVIPTNTIFVITSKINVLMFPIIDEYYSEFR</sequence>
<name>A0A2T9YKX7_9FUNG</name>
<dbReference type="GO" id="GO:0006751">
    <property type="term" value="P:glutathione catabolic process"/>
    <property type="evidence" value="ECO:0007669"/>
    <property type="project" value="TreeGrafter"/>
</dbReference>
<accession>A0A2T9YKX7</accession>
<dbReference type="GO" id="GO:0061672">
    <property type="term" value="C:glutathione hydrolase complex"/>
    <property type="evidence" value="ECO:0007669"/>
    <property type="project" value="TreeGrafter"/>
</dbReference>
<protein>
    <submittedName>
        <fullName evidence="1">Uncharacterized protein</fullName>
    </submittedName>
</protein>
<dbReference type="PANTHER" id="PTHR43187">
    <property type="entry name" value="GLUTAMINE AMIDOTRANSFERASE DUG3-RELATED"/>
    <property type="match status" value="1"/>
</dbReference>
<organism evidence="1 2">
    <name type="scientific">Smittium simulii</name>
    <dbReference type="NCBI Taxonomy" id="133385"/>
    <lineage>
        <taxon>Eukaryota</taxon>
        <taxon>Fungi</taxon>
        <taxon>Fungi incertae sedis</taxon>
        <taxon>Zoopagomycota</taxon>
        <taxon>Kickxellomycotina</taxon>
        <taxon>Harpellomycetes</taxon>
        <taxon>Harpellales</taxon>
        <taxon>Legeriomycetaceae</taxon>
        <taxon>Smittium</taxon>
    </lineage>
</organism>
<dbReference type="OrthoDB" id="14446at2759"/>
<dbReference type="Proteomes" id="UP000245383">
    <property type="component" value="Unassembled WGS sequence"/>
</dbReference>
<proteinExistence type="predicted"/>
<dbReference type="AlphaFoldDB" id="A0A2T9YKX7"/>
<reference evidence="1 2" key="1">
    <citation type="journal article" date="2018" name="MBio">
        <title>Comparative Genomics Reveals the Core Gene Toolbox for the Fungus-Insect Symbiosis.</title>
        <authorList>
            <person name="Wang Y."/>
            <person name="Stata M."/>
            <person name="Wang W."/>
            <person name="Stajich J.E."/>
            <person name="White M.M."/>
            <person name="Moncalvo J.M."/>
        </authorList>
    </citation>
    <scope>NUCLEOTIDE SEQUENCE [LARGE SCALE GENOMIC DNA]</scope>
    <source>
        <strain evidence="1 2">SWE-8-4</strain>
    </source>
</reference>
<evidence type="ECO:0000313" key="2">
    <source>
        <dbReference type="Proteomes" id="UP000245383"/>
    </source>
</evidence>
<dbReference type="PANTHER" id="PTHR43187:SF1">
    <property type="entry name" value="GLUTAMINE AMIDOTRANSFERASE DUG3-RELATED"/>
    <property type="match status" value="1"/>
</dbReference>
<dbReference type="InterPro" id="IPR029055">
    <property type="entry name" value="Ntn_hydrolases_N"/>
</dbReference>
<evidence type="ECO:0000313" key="1">
    <source>
        <dbReference type="EMBL" id="PVU92985.1"/>
    </source>
</evidence>
<dbReference type="EMBL" id="MBFR01000143">
    <property type="protein sequence ID" value="PVU92985.1"/>
    <property type="molecule type" value="Genomic_DNA"/>
</dbReference>
<gene>
    <name evidence="1" type="ORF">BB561_003509</name>
</gene>
<dbReference type="GO" id="GO:0008242">
    <property type="term" value="F:omega peptidase activity"/>
    <property type="evidence" value="ECO:0007669"/>
    <property type="project" value="TreeGrafter"/>
</dbReference>
<dbReference type="SUPFAM" id="SSF56235">
    <property type="entry name" value="N-terminal nucleophile aminohydrolases (Ntn hydrolases)"/>
    <property type="match status" value="1"/>
</dbReference>
<dbReference type="InterPro" id="IPR052373">
    <property type="entry name" value="Gamma-glu_amide_hydrolase"/>
</dbReference>
<comment type="caution">
    <text evidence="1">The sequence shown here is derived from an EMBL/GenBank/DDBJ whole genome shotgun (WGS) entry which is preliminary data.</text>
</comment>
<keyword evidence="2" id="KW-1185">Reference proteome</keyword>